<evidence type="ECO:0000313" key="4">
    <source>
        <dbReference type="EMBL" id="KKN50626.1"/>
    </source>
</evidence>
<evidence type="ECO:0000259" key="1">
    <source>
        <dbReference type="Pfam" id="PF14498"/>
    </source>
</evidence>
<proteinExistence type="predicted"/>
<dbReference type="Pfam" id="PF14498">
    <property type="entry name" value="Glyco_hyd_65N_2"/>
    <property type="match status" value="1"/>
</dbReference>
<evidence type="ECO:0000259" key="3">
    <source>
        <dbReference type="Pfam" id="PF22124"/>
    </source>
</evidence>
<dbReference type="InterPro" id="IPR049053">
    <property type="entry name" value="AFCA-like_C"/>
</dbReference>
<dbReference type="Gene3D" id="2.60.40.1180">
    <property type="entry name" value="Golgi alpha-mannosidase II"/>
    <property type="match status" value="1"/>
</dbReference>
<dbReference type="PIRSF" id="PIRSF007663">
    <property type="entry name" value="UCP007663"/>
    <property type="match status" value="1"/>
</dbReference>
<dbReference type="InterPro" id="IPR013780">
    <property type="entry name" value="Glyco_hydro_b"/>
</dbReference>
<dbReference type="Gene3D" id="2.70.98.50">
    <property type="entry name" value="putative glycoside hydrolase family protein from bacillus halodurans"/>
    <property type="match status" value="1"/>
</dbReference>
<dbReference type="Gene3D" id="1.50.10.10">
    <property type="match status" value="1"/>
</dbReference>
<dbReference type="GO" id="GO:0005975">
    <property type="term" value="P:carbohydrate metabolic process"/>
    <property type="evidence" value="ECO:0007669"/>
    <property type="project" value="InterPro"/>
</dbReference>
<dbReference type="Pfam" id="PF21307">
    <property type="entry name" value="Glyco_hydro_95_C"/>
    <property type="match status" value="1"/>
</dbReference>
<dbReference type="InterPro" id="IPR027414">
    <property type="entry name" value="GH95_N_dom"/>
</dbReference>
<dbReference type="InterPro" id="IPR008928">
    <property type="entry name" value="6-hairpin_glycosidase_sf"/>
</dbReference>
<dbReference type="EMBL" id="LAZR01001103">
    <property type="protein sequence ID" value="KKN50626.1"/>
    <property type="molecule type" value="Genomic_DNA"/>
</dbReference>
<dbReference type="PANTHER" id="PTHR31084:SF0">
    <property type="entry name" value="ALPHA-L-FUCOSIDASE 2"/>
    <property type="match status" value="1"/>
</dbReference>
<dbReference type="InterPro" id="IPR012341">
    <property type="entry name" value="6hp_glycosidase-like_sf"/>
</dbReference>
<sequence length="838" mass="95077">MHGQVVKRLIPSVENFEKPCLIIYLPSYNQELQVLFNFDIMMKSFTLWFVLICISYAGYSQSNQVLWYDKPANYFEETLVLGNGKLGASVFGGIQSDSIYLNDATLWSGEPVNPYNNPEAYKYVEPVREALENENYKVADSLNRFIQGAYSQSYAPLGTMFINFKDQDNVKDYHRELDLDKAISKVTYESDGIKFKREYFVSHPDQIMAIKLTSNKKEAISCSVGFESLLKYGASNNKDVLSINGYAPYHVEPSYRGDMPDAVLFDENKGTRFTTLFKVSHIDGDVATTENSIELKNCTEATIYVSIATSFNGFDKNPATEGIDNKAVALENLKKATTTSYSLLKKRHLEDYQAFYNRVSFELDGSDVPNLPTDKRLLRYNDGDEDKDLEILYFNFGRYLLIASSRTEGVPANLQGIWNPYMRPPWSSNYTLNINAQENYWLAEIANLSELHKPLLSFIKNVASTGAVTAKTYYGVNGWAACQNSDIWALSNPVGDYGGGDPNWANWNMGGTWLATHLWEHFNFTQDKKFLEKDAYPLMKGAVEFCLEWMVKDDKNKWITSPSTSPESIYITPKGYHGATSYGATADLAMIRELLNDFISASNVLQIDDTFLARVIQTKNNLYPYQIGKKGNLQEWYYDWEDEDPQHRHQSHLFGLYPGNHITLSDTPELAEASRTTLEIKGDETTGWSKGWRINLWARLWDGNHAYKMYRELLKYVDPDKSDGIHKGHGGTYPNLFDAHPPFQIDGNFGGAAAVIEMLMQSTNDTIYLLPALPDAWQEGSIKGICARGGFEVSMEWKNKVLIQTEITAKTAGQTTLIYNGMRKHIELKNGETTKIVW</sequence>
<dbReference type="GO" id="GO:0004560">
    <property type="term" value="F:alpha-L-fucosidase activity"/>
    <property type="evidence" value="ECO:0007669"/>
    <property type="project" value="InterPro"/>
</dbReference>
<dbReference type="AlphaFoldDB" id="A0A0F9TND7"/>
<feature type="domain" description="Alpha fucosidase A-like C-terminal" evidence="2">
    <location>
        <begin position="761"/>
        <end position="825"/>
    </location>
</feature>
<organism evidence="4">
    <name type="scientific">marine sediment metagenome</name>
    <dbReference type="NCBI Taxonomy" id="412755"/>
    <lineage>
        <taxon>unclassified sequences</taxon>
        <taxon>metagenomes</taxon>
        <taxon>ecological metagenomes</taxon>
    </lineage>
</organism>
<dbReference type="FunFam" id="1.50.10.10:FF:000028">
    <property type="entry name" value="Alpha-L-fucosidase 2"/>
    <property type="match status" value="1"/>
</dbReference>
<accession>A0A0F9TND7</accession>
<gene>
    <name evidence="4" type="ORF">LCGC14_0630920</name>
</gene>
<dbReference type="SUPFAM" id="SSF48208">
    <property type="entry name" value="Six-hairpin glycosidases"/>
    <property type="match status" value="1"/>
</dbReference>
<protein>
    <submittedName>
        <fullName evidence="4">Uncharacterized protein</fullName>
    </submittedName>
</protein>
<reference evidence="4" key="1">
    <citation type="journal article" date="2015" name="Nature">
        <title>Complex archaea that bridge the gap between prokaryotes and eukaryotes.</title>
        <authorList>
            <person name="Spang A."/>
            <person name="Saw J.H."/>
            <person name="Jorgensen S.L."/>
            <person name="Zaremba-Niedzwiedzka K."/>
            <person name="Martijn J."/>
            <person name="Lind A.E."/>
            <person name="van Eijk R."/>
            <person name="Schleper C."/>
            <person name="Guy L."/>
            <person name="Ettema T.J."/>
        </authorList>
    </citation>
    <scope>NUCLEOTIDE SEQUENCE</scope>
</reference>
<dbReference type="Pfam" id="PF22124">
    <property type="entry name" value="Glyco_hydro_95_cat"/>
    <property type="match status" value="1"/>
</dbReference>
<feature type="domain" description="Glycosyl hydrolase family 95 catalytic" evidence="3">
    <location>
        <begin position="340"/>
        <end position="759"/>
    </location>
</feature>
<dbReference type="PANTHER" id="PTHR31084">
    <property type="entry name" value="ALPHA-L-FUCOSIDASE 2"/>
    <property type="match status" value="1"/>
</dbReference>
<dbReference type="InterPro" id="IPR054363">
    <property type="entry name" value="GH95_cat"/>
</dbReference>
<evidence type="ECO:0000259" key="2">
    <source>
        <dbReference type="Pfam" id="PF21307"/>
    </source>
</evidence>
<feature type="domain" description="Glycosyl hydrolase family 95 N-terminal" evidence="1">
    <location>
        <begin position="66"/>
        <end position="312"/>
    </location>
</feature>
<comment type="caution">
    <text evidence="4">The sequence shown here is derived from an EMBL/GenBank/DDBJ whole genome shotgun (WGS) entry which is preliminary data.</text>
</comment>
<dbReference type="InterPro" id="IPR016518">
    <property type="entry name" value="Alpha-L-fucosidase"/>
</dbReference>
<name>A0A0F9TND7_9ZZZZ</name>